<proteinExistence type="predicted"/>
<dbReference type="Proteomes" id="UP001163321">
    <property type="component" value="Chromosome 9"/>
</dbReference>
<reference evidence="1 2" key="1">
    <citation type="journal article" date="2022" name="bioRxiv">
        <title>The genome of the oomycete Peronosclerospora sorghi, a cosmopolitan pathogen of maize and sorghum, is inflated with dispersed pseudogenes.</title>
        <authorList>
            <person name="Fletcher K."/>
            <person name="Martin F."/>
            <person name="Isakeit T."/>
            <person name="Cavanaugh K."/>
            <person name="Magill C."/>
            <person name="Michelmore R."/>
        </authorList>
    </citation>
    <scope>NUCLEOTIDE SEQUENCE [LARGE SCALE GENOMIC DNA]</scope>
    <source>
        <strain evidence="1">P6</strain>
    </source>
</reference>
<dbReference type="EMBL" id="CM047588">
    <property type="protein sequence ID" value="KAI9905825.1"/>
    <property type="molecule type" value="Genomic_DNA"/>
</dbReference>
<evidence type="ECO:0000313" key="1">
    <source>
        <dbReference type="EMBL" id="KAI9905825.1"/>
    </source>
</evidence>
<evidence type="ECO:0000313" key="2">
    <source>
        <dbReference type="Proteomes" id="UP001163321"/>
    </source>
</evidence>
<sequence>MRTDGYWQDVAPSVNFTRRYTDCVACWCLEVHRFDPHLGCDINFFSLCPRTPMLFLDHLWGGIPKSPRWPEDKLVYMMPVIETKITPVLWSDVVLSKTQECYQRVTK</sequence>
<comment type="caution">
    <text evidence="1">The sequence shown here is derived from an EMBL/GenBank/DDBJ whole genome shotgun (WGS) entry which is preliminary data.</text>
</comment>
<name>A0ACC0VIS0_9STRA</name>
<gene>
    <name evidence="1" type="ORF">PsorP6_013434</name>
</gene>
<accession>A0ACC0VIS0</accession>
<keyword evidence="2" id="KW-1185">Reference proteome</keyword>
<organism evidence="1 2">
    <name type="scientific">Peronosclerospora sorghi</name>
    <dbReference type="NCBI Taxonomy" id="230839"/>
    <lineage>
        <taxon>Eukaryota</taxon>
        <taxon>Sar</taxon>
        <taxon>Stramenopiles</taxon>
        <taxon>Oomycota</taxon>
        <taxon>Peronosporomycetes</taxon>
        <taxon>Peronosporales</taxon>
        <taxon>Peronosporaceae</taxon>
        <taxon>Peronosclerospora</taxon>
    </lineage>
</organism>
<protein>
    <submittedName>
        <fullName evidence="1">Uncharacterized protein</fullName>
    </submittedName>
</protein>